<feature type="region of interest" description="Disordered" evidence="4">
    <location>
        <begin position="451"/>
        <end position="471"/>
    </location>
</feature>
<dbReference type="Proteomes" id="UP000327493">
    <property type="component" value="Chromosome 7"/>
</dbReference>
<evidence type="ECO:0000256" key="2">
    <source>
        <dbReference type="ARBA" id="ARBA00006393"/>
    </source>
</evidence>
<evidence type="ECO:0000313" key="5">
    <source>
        <dbReference type="EMBL" id="KAA8591454.1"/>
    </source>
</evidence>
<comment type="similarity">
    <text evidence="2">Belongs to the PKI family.</text>
</comment>
<proteinExistence type="inferred from homology"/>
<keyword evidence="6" id="KW-1185">Reference proteome</keyword>
<gene>
    <name evidence="5" type="ORF">FQN60_002397</name>
</gene>
<accession>A0A5J5DCG6</accession>
<evidence type="ECO:0000256" key="3">
    <source>
        <dbReference type="ARBA" id="ARBA00023013"/>
    </source>
</evidence>
<evidence type="ECO:0000313" key="6">
    <source>
        <dbReference type="Proteomes" id="UP000327493"/>
    </source>
</evidence>
<dbReference type="PANTHER" id="PTHR15416">
    <property type="entry name" value="CAMP-DEPENDENT PROTEIN KINASE INHIBITOR/PKI"/>
    <property type="match status" value="1"/>
</dbReference>
<reference evidence="5 6" key="1">
    <citation type="submission" date="2019-08" db="EMBL/GenBank/DDBJ databases">
        <title>A chromosome-level genome assembly, high-density linkage maps, and genome scans reveal the genomic architecture of hybrid incompatibilities underlying speciation via character displacement in darters (Percidae: Etheostominae).</title>
        <authorList>
            <person name="Moran R.L."/>
            <person name="Catchen J.M."/>
            <person name="Fuller R.C."/>
        </authorList>
    </citation>
    <scope>NUCLEOTIDE SEQUENCE [LARGE SCALE GENOMIC DNA]</scope>
    <source>
        <strain evidence="5">EspeVRDwgs_2016</strain>
        <tissue evidence="5">Muscle</tissue>
    </source>
</reference>
<evidence type="ECO:0000256" key="4">
    <source>
        <dbReference type="SAM" id="MobiDB-lite"/>
    </source>
</evidence>
<dbReference type="Pfam" id="PF02827">
    <property type="entry name" value="PKI"/>
    <property type="match status" value="1"/>
</dbReference>
<sequence>MMDVETSYSDFINCDRTGRRNAVPDIAGKGEAAASTSELTKDLAEMDLKAAGSAAYHPIRLSFEFVLGESHVVVRGAVVEEQGGVEDQRVVNYQTVTVIDRWIDIDPNDPMYYQRSSPDDRMLGEVWVAGTCQLTGNRTHLQAERQTTLRNPLTAMFFFQCSVPVADPFSFQHFHGLKASGQGTAGPPLLREQSCGSHNALLPVNNIDQKRREEANNTAKHLVLTSATLHHLAAMTAGVAFMFSHAHLVGPPVSRVGFTVQGLVPCQVDGHHALLNSASKFRMLLKHTRLSRASIREGPFSTTARCGPASLQSGIVGSFHGSGGLVLCTPCHLLSKENTFGNYEIIGDLMAHSRHLRNHVHVLLELAQERGEGGRLLDDNGLPHLLHRICWQTDVASPRKKILEENNEACQILERVQKESRRRALTLTQPVINAVHMTGQQVVKRPEEMDWLSAGSPSSTVGRDLFRQMKP</sequence>
<dbReference type="GO" id="GO:0004862">
    <property type="term" value="F:cAMP-dependent protein kinase inhibitor activity"/>
    <property type="evidence" value="ECO:0007669"/>
    <property type="project" value="InterPro"/>
</dbReference>
<protein>
    <submittedName>
        <fullName evidence="5">Uncharacterized protein</fullName>
    </submittedName>
</protein>
<evidence type="ECO:0000256" key="1">
    <source>
        <dbReference type="ARBA" id="ARBA00002844"/>
    </source>
</evidence>
<dbReference type="EMBL" id="VOFY01000007">
    <property type="protein sequence ID" value="KAA8591454.1"/>
    <property type="molecule type" value="Genomic_DNA"/>
</dbReference>
<dbReference type="InterPro" id="IPR004171">
    <property type="entry name" value="cAMP_dep_PKI"/>
</dbReference>
<comment type="function">
    <text evidence="1">Extremely potent competitive inhibitor of cAMP-dependent protein kinase activity, this protein interacts with the catalytic subunit of the enzyme after the cAMP-induced dissociation of its regulatory chains.</text>
</comment>
<name>A0A5J5DCG6_9PERO</name>
<dbReference type="AlphaFoldDB" id="A0A5J5DCG6"/>
<comment type="caution">
    <text evidence="5">The sequence shown here is derived from an EMBL/GenBank/DDBJ whole genome shotgun (WGS) entry which is preliminary data.</text>
</comment>
<organism evidence="5 6">
    <name type="scientific">Etheostoma spectabile</name>
    <name type="common">orangethroat darter</name>
    <dbReference type="NCBI Taxonomy" id="54343"/>
    <lineage>
        <taxon>Eukaryota</taxon>
        <taxon>Metazoa</taxon>
        <taxon>Chordata</taxon>
        <taxon>Craniata</taxon>
        <taxon>Vertebrata</taxon>
        <taxon>Euteleostomi</taxon>
        <taxon>Actinopterygii</taxon>
        <taxon>Neopterygii</taxon>
        <taxon>Teleostei</taxon>
        <taxon>Neoteleostei</taxon>
        <taxon>Acanthomorphata</taxon>
        <taxon>Eupercaria</taxon>
        <taxon>Perciformes</taxon>
        <taxon>Percoidei</taxon>
        <taxon>Percidae</taxon>
        <taxon>Etheostomatinae</taxon>
        <taxon>Etheostoma</taxon>
    </lineage>
</organism>
<keyword evidence="3" id="KW-0649">Protein kinase inhibitor</keyword>